<dbReference type="Proteomes" id="UP000815677">
    <property type="component" value="Unassembled WGS sequence"/>
</dbReference>
<protein>
    <submittedName>
        <fullName evidence="1">Uncharacterized protein</fullName>
    </submittedName>
</protein>
<gene>
    <name evidence="1" type="ORF">MCHLO_00311</name>
</gene>
<name>A0ABQ0KUU5_MYCCL</name>
<reference evidence="1" key="1">
    <citation type="submission" date="2014-09" db="EMBL/GenBank/DDBJ databases">
        <title>Genome sequence of the luminous mushroom Mycena chlorophos for searching fungal bioluminescence genes.</title>
        <authorList>
            <person name="Tanaka Y."/>
            <person name="Kasuga D."/>
            <person name="Oba Y."/>
            <person name="Hase S."/>
            <person name="Sato K."/>
            <person name="Oba Y."/>
            <person name="Sakakibara Y."/>
        </authorList>
    </citation>
    <scope>NUCLEOTIDE SEQUENCE</scope>
</reference>
<evidence type="ECO:0000313" key="1">
    <source>
        <dbReference type="EMBL" id="GAT42601.1"/>
    </source>
</evidence>
<organism evidence="1 2">
    <name type="scientific">Mycena chlorophos</name>
    <name type="common">Agaric fungus</name>
    <name type="synonym">Agaricus chlorophos</name>
    <dbReference type="NCBI Taxonomy" id="658473"/>
    <lineage>
        <taxon>Eukaryota</taxon>
        <taxon>Fungi</taxon>
        <taxon>Dikarya</taxon>
        <taxon>Basidiomycota</taxon>
        <taxon>Agaricomycotina</taxon>
        <taxon>Agaricomycetes</taxon>
        <taxon>Agaricomycetidae</taxon>
        <taxon>Agaricales</taxon>
        <taxon>Marasmiineae</taxon>
        <taxon>Mycenaceae</taxon>
        <taxon>Mycena</taxon>
    </lineage>
</organism>
<evidence type="ECO:0000313" key="2">
    <source>
        <dbReference type="Proteomes" id="UP000815677"/>
    </source>
</evidence>
<dbReference type="EMBL" id="DF838113">
    <property type="protein sequence ID" value="GAT42601.1"/>
    <property type="molecule type" value="Genomic_DNA"/>
</dbReference>
<sequence length="216" mass="25373">MGRAARRFTQAEKAAARAQQKALWEKSLSAVHLRQLQRRGQSRRHTTVAHITHLPPLPYRVYDWAKCRDRAAIVKQPAYLKALQDDYDTTHIAHWLDEPPSPFEVPDEYRATSNGPVYRAETQQLVYAVHARLMLSLQMRETARRQLEERLGRVDATNAWRNQVQHLLFRWSGSINGVDNYDAKTQSRERAMWTVHMHWLAVEIDRLYHLKFLTSH</sequence>
<keyword evidence="2" id="KW-1185">Reference proteome</keyword>
<accession>A0ABQ0KUU5</accession>
<proteinExistence type="predicted"/>